<dbReference type="EMBL" id="SKFG01000004">
    <property type="protein sequence ID" value="TCZ78764.1"/>
    <property type="molecule type" value="Genomic_DNA"/>
</dbReference>
<evidence type="ECO:0000313" key="3">
    <source>
        <dbReference type="Proteomes" id="UP000295418"/>
    </source>
</evidence>
<protein>
    <recommendedName>
        <fullName evidence="4">YxlC family protein</fullName>
    </recommendedName>
</protein>
<reference evidence="2 3" key="1">
    <citation type="submission" date="2019-03" db="EMBL/GenBank/DDBJ databases">
        <authorList>
            <person name="Kim M.K.M."/>
        </authorList>
    </citation>
    <scope>NUCLEOTIDE SEQUENCE [LARGE SCALE GENOMIC DNA]</scope>
    <source>
        <strain evidence="2 3">18JY21-1</strain>
    </source>
</reference>
<keyword evidence="1" id="KW-0472">Membrane</keyword>
<sequence length="125" mass="14376">MSKVRTDREQHQDDYDVEDEQLIDQMKLGMQAIDDAHDVLHTKPDLFQFQSLISEHKAIARRKRQMELFLFVVVAVVLVTGSLLMAYSNLTMFVILQLAVILFAAVLLTLSQLNAKDRRRANDNC</sequence>
<keyword evidence="3" id="KW-1185">Reference proteome</keyword>
<dbReference type="Pfam" id="PF17280">
    <property type="entry name" value="DUF5345"/>
    <property type="match status" value="1"/>
</dbReference>
<evidence type="ECO:0000313" key="2">
    <source>
        <dbReference type="EMBL" id="TCZ78764.1"/>
    </source>
</evidence>
<keyword evidence="1" id="KW-1133">Transmembrane helix</keyword>
<dbReference type="InterPro" id="IPR035238">
    <property type="entry name" value="DUF5345"/>
</dbReference>
<feature type="transmembrane region" description="Helical" evidence="1">
    <location>
        <begin position="93"/>
        <end position="110"/>
    </location>
</feature>
<gene>
    <name evidence="2" type="ORF">E0485_06710</name>
</gene>
<feature type="transmembrane region" description="Helical" evidence="1">
    <location>
        <begin position="68"/>
        <end position="87"/>
    </location>
</feature>
<dbReference type="AlphaFoldDB" id="A0A4R4EFD1"/>
<evidence type="ECO:0008006" key="4">
    <source>
        <dbReference type="Google" id="ProtNLM"/>
    </source>
</evidence>
<keyword evidence="1" id="KW-0812">Transmembrane</keyword>
<dbReference type="Proteomes" id="UP000295418">
    <property type="component" value="Unassembled WGS sequence"/>
</dbReference>
<evidence type="ECO:0000256" key="1">
    <source>
        <dbReference type="SAM" id="Phobius"/>
    </source>
</evidence>
<proteinExistence type="predicted"/>
<name>A0A4R4EFD1_9BACL</name>
<organism evidence="2 3">
    <name type="scientific">Paenibacillus albiflavus</name>
    <dbReference type="NCBI Taxonomy" id="2545760"/>
    <lineage>
        <taxon>Bacteria</taxon>
        <taxon>Bacillati</taxon>
        <taxon>Bacillota</taxon>
        <taxon>Bacilli</taxon>
        <taxon>Bacillales</taxon>
        <taxon>Paenibacillaceae</taxon>
        <taxon>Paenibacillus</taxon>
    </lineage>
</organism>
<comment type="caution">
    <text evidence="2">The sequence shown here is derived from an EMBL/GenBank/DDBJ whole genome shotgun (WGS) entry which is preliminary data.</text>
</comment>
<accession>A0A4R4EFD1</accession>